<organism evidence="2 3">
    <name type="scientific">Arachidicoccus rhizosphaerae</name>
    <dbReference type="NCBI Taxonomy" id="551991"/>
    <lineage>
        <taxon>Bacteria</taxon>
        <taxon>Pseudomonadati</taxon>
        <taxon>Bacteroidota</taxon>
        <taxon>Chitinophagia</taxon>
        <taxon>Chitinophagales</taxon>
        <taxon>Chitinophagaceae</taxon>
        <taxon>Arachidicoccus</taxon>
    </lineage>
</organism>
<reference evidence="2 3" key="1">
    <citation type="submission" date="2016-10" db="EMBL/GenBank/DDBJ databases">
        <authorList>
            <person name="de Groot N.N."/>
        </authorList>
    </citation>
    <scope>NUCLEOTIDE SEQUENCE [LARGE SCALE GENOMIC DNA]</scope>
    <source>
        <strain evidence="2 3">Vu-144</strain>
    </source>
</reference>
<evidence type="ECO:0008006" key="4">
    <source>
        <dbReference type="Google" id="ProtNLM"/>
    </source>
</evidence>
<proteinExistence type="predicted"/>
<name>A0A1H3W7W0_9BACT</name>
<evidence type="ECO:0000313" key="2">
    <source>
        <dbReference type="EMBL" id="SDZ82931.1"/>
    </source>
</evidence>
<keyword evidence="3" id="KW-1185">Reference proteome</keyword>
<gene>
    <name evidence="2" type="ORF">SAMN05192529_102190</name>
</gene>
<dbReference type="RefSeq" id="WP_091393252.1">
    <property type="nucleotide sequence ID" value="NZ_FNQY01000002.1"/>
</dbReference>
<evidence type="ECO:0000256" key="1">
    <source>
        <dbReference type="SAM" id="SignalP"/>
    </source>
</evidence>
<feature type="chain" id="PRO_5011456498" description="Cell surface protein" evidence="1">
    <location>
        <begin position="29"/>
        <end position="299"/>
    </location>
</feature>
<dbReference type="STRING" id="551991.SAMN05192529_102190"/>
<dbReference type="PROSITE" id="PS51257">
    <property type="entry name" value="PROKAR_LIPOPROTEIN"/>
    <property type="match status" value="1"/>
</dbReference>
<dbReference type="OrthoDB" id="975810at2"/>
<dbReference type="Proteomes" id="UP000199041">
    <property type="component" value="Unassembled WGS sequence"/>
</dbReference>
<protein>
    <recommendedName>
        <fullName evidence="4">Cell surface protein</fullName>
    </recommendedName>
</protein>
<sequence>MKKMKWSIKVATVAVCICTLAVSSCSKSDSVSDTEDEQLIRPVTDSSSAYVDTVFSFTPAPGQFVNTDYADINTVSKITENKTISLGAWGGQIVLGFDHTVINNEGNDLLILGNAAATSAEPGIVWVSYDANRNGLPDDTWYELKGSAYGAEGYERNYKVTYFNPGDGNTTSDIMWVDNHNDTGYVKLNVYHKQSYFPAWITASSYTLEGSKLPDTNIDMSNPTYIKSLPFEFGYVDNIATAAGGDSLDISNAIDADGNAIALKGIDFIKIQTGIMKDMGWLGELSTEVTSVADASLLK</sequence>
<dbReference type="EMBL" id="FNQY01000002">
    <property type="protein sequence ID" value="SDZ82931.1"/>
    <property type="molecule type" value="Genomic_DNA"/>
</dbReference>
<feature type="signal peptide" evidence="1">
    <location>
        <begin position="1"/>
        <end position="28"/>
    </location>
</feature>
<evidence type="ECO:0000313" key="3">
    <source>
        <dbReference type="Proteomes" id="UP000199041"/>
    </source>
</evidence>
<dbReference type="AlphaFoldDB" id="A0A1H3W7W0"/>
<accession>A0A1H3W7W0</accession>
<keyword evidence="1" id="KW-0732">Signal</keyword>